<evidence type="ECO:0000313" key="2">
    <source>
        <dbReference type="Proteomes" id="UP000814033"/>
    </source>
</evidence>
<organism evidence="1 2">
    <name type="scientific">Auriscalpium vulgare</name>
    <dbReference type="NCBI Taxonomy" id="40419"/>
    <lineage>
        <taxon>Eukaryota</taxon>
        <taxon>Fungi</taxon>
        <taxon>Dikarya</taxon>
        <taxon>Basidiomycota</taxon>
        <taxon>Agaricomycotina</taxon>
        <taxon>Agaricomycetes</taxon>
        <taxon>Russulales</taxon>
        <taxon>Auriscalpiaceae</taxon>
        <taxon>Auriscalpium</taxon>
    </lineage>
</organism>
<proteinExistence type="predicted"/>
<dbReference type="Proteomes" id="UP000814033">
    <property type="component" value="Unassembled WGS sequence"/>
</dbReference>
<reference evidence="1" key="2">
    <citation type="journal article" date="2022" name="New Phytol.">
        <title>Evolutionary transition to the ectomycorrhizal habit in the genomes of a hyperdiverse lineage of mushroom-forming fungi.</title>
        <authorList>
            <person name="Looney B."/>
            <person name="Miyauchi S."/>
            <person name="Morin E."/>
            <person name="Drula E."/>
            <person name="Courty P.E."/>
            <person name="Kohler A."/>
            <person name="Kuo A."/>
            <person name="LaButti K."/>
            <person name="Pangilinan J."/>
            <person name="Lipzen A."/>
            <person name="Riley R."/>
            <person name="Andreopoulos W."/>
            <person name="He G."/>
            <person name="Johnson J."/>
            <person name="Nolan M."/>
            <person name="Tritt A."/>
            <person name="Barry K.W."/>
            <person name="Grigoriev I.V."/>
            <person name="Nagy L.G."/>
            <person name="Hibbett D."/>
            <person name="Henrissat B."/>
            <person name="Matheny P.B."/>
            <person name="Labbe J."/>
            <person name="Martin F.M."/>
        </authorList>
    </citation>
    <scope>NUCLEOTIDE SEQUENCE</scope>
    <source>
        <strain evidence="1">FP105234-sp</strain>
    </source>
</reference>
<reference evidence="1" key="1">
    <citation type="submission" date="2021-02" db="EMBL/GenBank/DDBJ databases">
        <authorList>
            <consortium name="DOE Joint Genome Institute"/>
            <person name="Ahrendt S."/>
            <person name="Looney B.P."/>
            <person name="Miyauchi S."/>
            <person name="Morin E."/>
            <person name="Drula E."/>
            <person name="Courty P.E."/>
            <person name="Chicoki N."/>
            <person name="Fauchery L."/>
            <person name="Kohler A."/>
            <person name="Kuo A."/>
            <person name="Labutti K."/>
            <person name="Pangilinan J."/>
            <person name="Lipzen A."/>
            <person name="Riley R."/>
            <person name="Andreopoulos W."/>
            <person name="He G."/>
            <person name="Johnson J."/>
            <person name="Barry K.W."/>
            <person name="Grigoriev I.V."/>
            <person name="Nagy L."/>
            <person name="Hibbett D."/>
            <person name="Henrissat B."/>
            <person name="Matheny P.B."/>
            <person name="Labbe J."/>
            <person name="Martin F."/>
        </authorList>
    </citation>
    <scope>NUCLEOTIDE SEQUENCE</scope>
    <source>
        <strain evidence="1">FP105234-sp</strain>
    </source>
</reference>
<dbReference type="EMBL" id="MU275851">
    <property type="protein sequence ID" value="KAI0051627.1"/>
    <property type="molecule type" value="Genomic_DNA"/>
</dbReference>
<keyword evidence="2" id="KW-1185">Reference proteome</keyword>
<evidence type="ECO:0000313" key="1">
    <source>
        <dbReference type="EMBL" id="KAI0051627.1"/>
    </source>
</evidence>
<gene>
    <name evidence="1" type="ORF">FA95DRAFT_1554446</name>
</gene>
<sequence>MLQPMHHDRDARILTSAHISNSSLCSLHTPLCVGLSCLLVTVLTLAARKLVLHQLRITDVS</sequence>
<accession>A0ACB8S673</accession>
<protein>
    <submittedName>
        <fullName evidence="1">Uncharacterized protein</fullName>
    </submittedName>
</protein>
<comment type="caution">
    <text evidence="1">The sequence shown here is derived from an EMBL/GenBank/DDBJ whole genome shotgun (WGS) entry which is preliminary data.</text>
</comment>
<name>A0ACB8S673_9AGAM</name>